<accession>A0ABQ3T3F6</accession>
<dbReference type="InterPro" id="IPR045608">
    <property type="entry name" value="Trypco2"/>
</dbReference>
<evidence type="ECO:0000259" key="1">
    <source>
        <dbReference type="Pfam" id="PF19631"/>
    </source>
</evidence>
<keyword evidence="3" id="KW-1185">Reference proteome</keyword>
<feature type="domain" description="Trypsin-co-occurring" evidence="1">
    <location>
        <begin position="14"/>
        <end position="89"/>
    </location>
</feature>
<organism evidence="2 3">
    <name type="scientific">Streptomyces spororaveus</name>
    <dbReference type="NCBI Taxonomy" id="284039"/>
    <lineage>
        <taxon>Bacteria</taxon>
        <taxon>Bacillati</taxon>
        <taxon>Actinomycetota</taxon>
        <taxon>Actinomycetes</taxon>
        <taxon>Kitasatosporales</taxon>
        <taxon>Streptomycetaceae</taxon>
        <taxon>Streptomyces</taxon>
    </lineage>
</organism>
<proteinExistence type="predicted"/>
<dbReference type="EMBL" id="BNED01000003">
    <property type="protein sequence ID" value="GHI74926.1"/>
    <property type="molecule type" value="Genomic_DNA"/>
</dbReference>
<evidence type="ECO:0000313" key="3">
    <source>
        <dbReference type="Proteomes" id="UP000608522"/>
    </source>
</evidence>
<dbReference type="Proteomes" id="UP000608522">
    <property type="component" value="Unassembled WGS sequence"/>
</dbReference>
<evidence type="ECO:0000313" key="2">
    <source>
        <dbReference type="EMBL" id="GHI74926.1"/>
    </source>
</evidence>
<name>A0ABQ3T3F6_9ACTN</name>
<dbReference type="RefSeq" id="WP_237403605.1">
    <property type="nucleotide sequence ID" value="NZ_BAAATO010000058.1"/>
</dbReference>
<sequence length="104" mass="11413">MTDMREENQTSDLGLADMVSGLRRELEVAQQRALAEELKFSVEDVEIEASVQVTKSGGGKAGVQFWVVQAGGEFARSNASTHRIKLNLRLPETTHIGDSNKDPK</sequence>
<protein>
    <recommendedName>
        <fullName evidence="1">Trypsin-co-occurring domain-containing protein</fullName>
    </recommendedName>
</protein>
<gene>
    <name evidence="2" type="ORF">Sspor_04870</name>
</gene>
<dbReference type="Pfam" id="PF19631">
    <property type="entry name" value="Trypco2"/>
    <property type="match status" value="1"/>
</dbReference>
<reference evidence="3" key="1">
    <citation type="submission" date="2023-07" db="EMBL/GenBank/DDBJ databases">
        <title>Whole genome shotgun sequence of Streptomyces spororaveus NBRC 15456.</title>
        <authorList>
            <person name="Komaki H."/>
            <person name="Tamura T."/>
        </authorList>
    </citation>
    <scope>NUCLEOTIDE SEQUENCE [LARGE SCALE GENOMIC DNA]</scope>
    <source>
        <strain evidence="3">NBRC 15456</strain>
    </source>
</reference>
<comment type="caution">
    <text evidence="2">The sequence shown here is derived from an EMBL/GenBank/DDBJ whole genome shotgun (WGS) entry which is preliminary data.</text>
</comment>